<evidence type="ECO:0000313" key="2">
    <source>
        <dbReference type="EMBL" id="UXP33889.1"/>
    </source>
</evidence>
<dbReference type="EMBL" id="CP106679">
    <property type="protein sequence ID" value="UXP33889.1"/>
    <property type="molecule type" value="Genomic_DNA"/>
</dbReference>
<evidence type="ECO:0000313" key="3">
    <source>
        <dbReference type="Proteomes" id="UP001065174"/>
    </source>
</evidence>
<dbReference type="InterPro" id="IPR052535">
    <property type="entry name" value="Bacilysin_H2HPP_isomerase"/>
</dbReference>
<dbReference type="Pfam" id="PF07883">
    <property type="entry name" value="Cupin_2"/>
    <property type="match status" value="1"/>
</dbReference>
<keyword evidence="3" id="KW-1185">Reference proteome</keyword>
<dbReference type="InterPro" id="IPR014710">
    <property type="entry name" value="RmlC-like_jellyroll"/>
</dbReference>
<name>A0ABY6CU80_9BACT</name>
<proteinExistence type="predicted"/>
<feature type="domain" description="Cupin type-2" evidence="1">
    <location>
        <begin position="38"/>
        <end position="95"/>
    </location>
</feature>
<dbReference type="PIRSF" id="PIRSF029883">
    <property type="entry name" value="KdgF"/>
    <property type="match status" value="1"/>
</dbReference>
<dbReference type="Gene3D" id="2.60.120.10">
    <property type="entry name" value="Jelly Rolls"/>
    <property type="match status" value="1"/>
</dbReference>
<accession>A0ABY6CU80</accession>
<dbReference type="CDD" id="cd02238">
    <property type="entry name" value="cupin_KdgF"/>
    <property type="match status" value="1"/>
</dbReference>
<sequence length="112" mass="12427">MKYTTDTLIKSSEQEWEEVGPGIRRKITGYNDDLMMVLVQFEEGGIGEAHSHVHSQSTYVASGVFEVTIDGKMKLLQQGDCFLAPPNQVHGVVCKAAGLLIDVFNPIREDFL</sequence>
<dbReference type="InterPro" id="IPR025499">
    <property type="entry name" value="KdgF"/>
</dbReference>
<dbReference type="InterPro" id="IPR011051">
    <property type="entry name" value="RmlC_Cupin_sf"/>
</dbReference>
<dbReference type="PANTHER" id="PTHR40112:SF1">
    <property type="entry name" value="H2HPP ISOMERASE"/>
    <property type="match status" value="1"/>
</dbReference>
<dbReference type="Proteomes" id="UP001065174">
    <property type="component" value="Chromosome"/>
</dbReference>
<dbReference type="PANTHER" id="PTHR40112">
    <property type="entry name" value="H2HPP ISOMERASE"/>
    <property type="match status" value="1"/>
</dbReference>
<dbReference type="RefSeq" id="WP_262311315.1">
    <property type="nucleotide sequence ID" value="NZ_CP106679.1"/>
</dbReference>
<dbReference type="InterPro" id="IPR013096">
    <property type="entry name" value="Cupin_2"/>
</dbReference>
<dbReference type="SUPFAM" id="SSF51182">
    <property type="entry name" value="RmlC-like cupins"/>
    <property type="match status" value="1"/>
</dbReference>
<organism evidence="2 3">
    <name type="scientific">Reichenbachiella agarivorans</name>
    <dbReference type="NCBI Taxonomy" id="2979464"/>
    <lineage>
        <taxon>Bacteria</taxon>
        <taxon>Pseudomonadati</taxon>
        <taxon>Bacteroidota</taxon>
        <taxon>Cytophagia</taxon>
        <taxon>Cytophagales</taxon>
        <taxon>Reichenbachiellaceae</taxon>
        <taxon>Reichenbachiella</taxon>
    </lineage>
</organism>
<protein>
    <submittedName>
        <fullName evidence="2">Cupin domain-containing protein</fullName>
    </submittedName>
</protein>
<reference evidence="2" key="1">
    <citation type="submission" date="2022-09" db="EMBL/GenBank/DDBJ databases">
        <title>Comparative genomics and taxonomic characterization of three novel marine species of genus Reichenbachiella exhibiting antioxidant and polysaccharide degradation activities.</title>
        <authorList>
            <person name="Muhammad N."/>
            <person name="Lee Y.-J."/>
            <person name="Ko J."/>
            <person name="Kim S.-G."/>
        </authorList>
    </citation>
    <scope>NUCLEOTIDE SEQUENCE</scope>
    <source>
        <strain evidence="2">BKB1-1</strain>
    </source>
</reference>
<gene>
    <name evidence="2" type="ORF">N6H18_08015</name>
</gene>
<evidence type="ECO:0000259" key="1">
    <source>
        <dbReference type="Pfam" id="PF07883"/>
    </source>
</evidence>